<sequence>MYDMPFTHACTLIALSYAALKLKNRLFMERYETVSASLLTGLACIIMMLQPFPSDSPLTDLRFAPIVMAGLRFGPSVSLLSVLLPSCYIIGTGEAHGLVQIVLDLALPALVSSFFHRKDCNNGHAMIPFMDGIHVCLVLAAARLAVHGYMDFTFSVPLLFSHLMMLVVSSLAVVVLIMMYNDDNRTWMLQRRLELQANQDGLTGLPNLRSFMTIAGDTIRRHPISIMMIDIDNFKRYNDTFGHPQGDLLLREVGQLLRASINEKDYIARYGGEEFIIMSHSVDYGHLQSYAQQLCDTVAERCFGADNSQTTVSIGISVSLSCEDELLQIISEADEALYISKHSGKNRFSVYWPELFTAAAK</sequence>
<dbReference type="Gene3D" id="1.10.1760.20">
    <property type="match status" value="1"/>
</dbReference>
<evidence type="ECO:0000256" key="2">
    <source>
        <dbReference type="ARBA" id="ARBA00022475"/>
    </source>
</evidence>
<evidence type="ECO:0000256" key="1">
    <source>
        <dbReference type="ARBA" id="ARBA00004651"/>
    </source>
</evidence>
<organism evidence="8 9">
    <name type="scientific">Paenibacillus konkukensis</name>
    <dbReference type="NCBI Taxonomy" id="2020716"/>
    <lineage>
        <taxon>Bacteria</taxon>
        <taxon>Bacillati</taxon>
        <taxon>Bacillota</taxon>
        <taxon>Bacilli</taxon>
        <taxon>Bacillales</taxon>
        <taxon>Paenibacillaceae</taxon>
        <taxon>Paenibacillus</taxon>
    </lineage>
</organism>
<dbReference type="SUPFAM" id="SSF55073">
    <property type="entry name" value="Nucleotide cyclase"/>
    <property type="match status" value="1"/>
</dbReference>
<keyword evidence="8" id="KW-0808">Transferase</keyword>
<name>A0ABY4RLX6_9BACL</name>
<reference evidence="8" key="1">
    <citation type="submission" date="2018-02" db="EMBL/GenBank/DDBJ databases">
        <authorList>
            <person name="Kim S.-K."/>
            <person name="Jung H.-I."/>
            <person name="Lee S.-W."/>
        </authorList>
    </citation>
    <scope>NUCLEOTIDE SEQUENCE</scope>
    <source>
        <strain evidence="8">SK3146</strain>
    </source>
</reference>
<dbReference type="InterPro" id="IPR043128">
    <property type="entry name" value="Rev_trsase/Diguanyl_cyclase"/>
</dbReference>
<evidence type="ECO:0000256" key="3">
    <source>
        <dbReference type="ARBA" id="ARBA00022692"/>
    </source>
</evidence>
<dbReference type="PROSITE" id="PS50887">
    <property type="entry name" value="GGDEF"/>
    <property type="match status" value="1"/>
</dbReference>
<dbReference type="Pfam" id="PF00990">
    <property type="entry name" value="GGDEF"/>
    <property type="match status" value="1"/>
</dbReference>
<keyword evidence="9" id="KW-1185">Reference proteome</keyword>
<dbReference type="RefSeq" id="WP_249865410.1">
    <property type="nucleotide sequence ID" value="NZ_CP027059.1"/>
</dbReference>
<keyword evidence="4 6" id="KW-1133">Transmembrane helix</keyword>
<evidence type="ECO:0000256" key="5">
    <source>
        <dbReference type="ARBA" id="ARBA00023136"/>
    </source>
</evidence>
<dbReference type="Pfam" id="PF07694">
    <property type="entry name" value="5TM-5TMR_LYT"/>
    <property type="match status" value="1"/>
</dbReference>
<dbReference type="InterPro" id="IPR011620">
    <property type="entry name" value="Sig_transdc_His_kinase_LytS_TM"/>
</dbReference>
<dbReference type="NCBIfam" id="TIGR00254">
    <property type="entry name" value="GGDEF"/>
    <property type="match status" value="1"/>
</dbReference>
<evidence type="ECO:0000256" key="6">
    <source>
        <dbReference type="SAM" id="Phobius"/>
    </source>
</evidence>
<feature type="transmembrane region" description="Helical" evidence="6">
    <location>
        <begin position="97"/>
        <end position="115"/>
    </location>
</feature>
<dbReference type="PANTHER" id="PTHR45138:SF9">
    <property type="entry name" value="DIGUANYLATE CYCLASE DGCM-RELATED"/>
    <property type="match status" value="1"/>
</dbReference>
<dbReference type="Gene3D" id="3.30.70.270">
    <property type="match status" value="1"/>
</dbReference>
<dbReference type="SMART" id="SM00267">
    <property type="entry name" value="GGDEF"/>
    <property type="match status" value="1"/>
</dbReference>
<dbReference type="InterPro" id="IPR000160">
    <property type="entry name" value="GGDEF_dom"/>
</dbReference>
<keyword evidence="8" id="KW-0548">Nucleotidyltransferase</keyword>
<dbReference type="CDD" id="cd01949">
    <property type="entry name" value="GGDEF"/>
    <property type="match status" value="1"/>
</dbReference>
<keyword evidence="3 6" id="KW-0812">Transmembrane</keyword>
<accession>A0ABY4RLX6</accession>
<reference evidence="8" key="2">
    <citation type="journal article" date="2021" name="J Anim Sci Technol">
        <title>Complete genome sequence of Paenibacillus konkukensis sp. nov. SK3146 as a potential probiotic strain.</title>
        <authorList>
            <person name="Jung H.I."/>
            <person name="Park S."/>
            <person name="Niu K.M."/>
            <person name="Lee S.W."/>
            <person name="Kothari D."/>
            <person name="Yi K.J."/>
            <person name="Kim S.K."/>
        </authorList>
    </citation>
    <scope>NUCLEOTIDE SEQUENCE</scope>
    <source>
        <strain evidence="8">SK3146</strain>
    </source>
</reference>
<feature type="transmembrane region" description="Helical" evidence="6">
    <location>
        <begin position="73"/>
        <end position="91"/>
    </location>
</feature>
<protein>
    <submittedName>
        <fullName evidence="8">Diguanylate cyclase YcdT</fullName>
        <ecNumber evidence="8">2.7.7.65</ecNumber>
    </submittedName>
</protein>
<gene>
    <name evidence="8" type="primary">ycdT_2</name>
    <name evidence="8" type="ORF">SK3146_02578</name>
</gene>
<evidence type="ECO:0000259" key="7">
    <source>
        <dbReference type="PROSITE" id="PS50887"/>
    </source>
</evidence>
<proteinExistence type="predicted"/>
<dbReference type="Proteomes" id="UP001057134">
    <property type="component" value="Chromosome"/>
</dbReference>
<evidence type="ECO:0000313" key="8">
    <source>
        <dbReference type="EMBL" id="UQZ83391.1"/>
    </source>
</evidence>
<evidence type="ECO:0000256" key="4">
    <source>
        <dbReference type="ARBA" id="ARBA00022989"/>
    </source>
</evidence>
<dbReference type="InterPro" id="IPR050469">
    <property type="entry name" value="Diguanylate_Cyclase"/>
</dbReference>
<dbReference type="EC" id="2.7.7.65" evidence="8"/>
<evidence type="ECO:0000313" key="9">
    <source>
        <dbReference type="Proteomes" id="UP001057134"/>
    </source>
</evidence>
<keyword evidence="5 6" id="KW-0472">Membrane</keyword>
<feature type="transmembrane region" description="Helical" evidence="6">
    <location>
        <begin position="158"/>
        <end position="181"/>
    </location>
</feature>
<feature type="domain" description="GGDEF" evidence="7">
    <location>
        <begin position="222"/>
        <end position="353"/>
    </location>
</feature>
<feature type="transmembrane region" description="Helical" evidence="6">
    <location>
        <begin position="127"/>
        <end position="146"/>
    </location>
</feature>
<dbReference type="GO" id="GO:0052621">
    <property type="term" value="F:diguanylate cyclase activity"/>
    <property type="evidence" value="ECO:0007669"/>
    <property type="project" value="UniProtKB-EC"/>
</dbReference>
<feature type="transmembrane region" description="Helical" evidence="6">
    <location>
        <begin position="34"/>
        <end position="52"/>
    </location>
</feature>
<comment type="subcellular location">
    <subcellularLocation>
        <location evidence="1">Cell membrane</location>
        <topology evidence="1">Multi-pass membrane protein</topology>
    </subcellularLocation>
</comment>
<dbReference type="PANTHER" id="PTHR45138">
    <property type="entry name" value="REGULATORY COMPONENTS OF SENSORY TRANSDUCTION SYSTEM"/>
    <property type="match status" value="1"/>
</dbReference>
<dbReference type="EMBL" id="CP027059">
    <property type="protein sequence ID" value="UQZ83391.1"/>
    <property type="molecule type" value="Genomic_DNA"/>
</dbReference>
<dbReference type="InterPro" id="IPR029787">
    <property type="entry name" value="Nucleotide_cyclase"/>
</dbReference>
<keyword evidence="2" id="KW-1003">Cell membrane</keyword>